<gene>
    <name evidence="1" type="ORF">WH50_19970</name>
</gene>
<name>A0ABX5LSH8_9GAMM</name>
<organism evidence="1 2">
    <name type="scientific">Pokkaliibacter plantistimulans</name>
    <dbReference type="NCBI Taxonomy" id="1635171"/>
    <lineage>
        <taxon>Bacteria</taxon>
        <taxon>Pseudomonadati</taxon>
        <taxon>Pseudomonadota</taxon>
        <taxon>Gammaproteobacteria</taxon>
        <taxon>Oceanospirillales</taxon>
        <taxon>Balneatrichaceae</taxon>
        <taxon>Pokkaliibacter</taxon>
    </lineage>
</organism>
<accession>A0ABX5LSH8</accession>
<comment type="caution">
    <text evidence="1">The sequence shown here is derived from an EMBL/GenBank/DDBJ whole genome shotgun (WGS) entry which is preliminary data.</text>
</comment>
<dbReference type="Proteomes" id="UP000248090">
    <property type="component" value="Unassembled WGS sequence"/>
</dbReference>
<dbReference type="RefSeq" id="WP_110189065.1">
    <property type="nucleotide sequence ID" value="NZ_CP177354.1"/>
</dbReference>
<keyword evidence="2" id="KW-1185">Reference proteome</keyword>
<evidence type="ECO:0000313" key="2">
    <source>
        <dbReference type="Proteomes" id="UP000248090"/>
    </source>
</evidence>
<sequence>MLSFQQQAQLLAQLQTPVWIYDTLNYRIAWANEAGLQLWDSPHLQELSSRDFRLDMSRAVYLTLCQYLEEFRQGERLLKWWTLTPHGKPKRVLCQFSGIVMEDGHMAMLCEAPYQEQASPAPARSASQSTMVALFGPEQQLISSNPIFNQTFRYQISQLRDLLEEDAECRFVLNQLQNHPVQINERVLSTAIGKRWHRLEFRYLDNYRSQLLLQAEDIHEQKVQEALAHRDSLTGLLSQPDFFAISTRQIASHAQLALWRCQNWSAWQQSVGLSRSLRTIKLLADSLQQYLPALSPCTYLGKGDFLAVVTPSTDRRYDAQLLAQAWIPVRDHLDSPLRCPDYQCHLIPLAEHQFDLARAFDLLHQN</sequence>
<dbReference type="EMBL" id="LAPT01000106">
    <property type="protein sequence ID" value="PXF29602.1"/>
    <property type="molecule type" value="Genomic_DNA"/>
</dbReference>
<protein>
    <recommendedName>
        <fullName evidence="3">PAS domain-containing protein</fullName>
    </recommendedName>
</protein>
<evidence type="ECO:0000313" key="1">
    <source>
        <dbReference type="EMBL" id="PXF29602.1"/>
    </source>
</evidence>
<proteinExistence type="predicted"/>
<reference evidence="1 2" key="1">
    <citation type="submission" date="2015-03" db="EMBL/GenBank/DDBJ databases">
        <authorList>
            <person name="Krishnan R."/>
            <person name="Midha S."/>
            <person name="Patil P.B."/>
            <person name="Rameshkumar N."/>
        </authorList>
    </citation>
    <scope>NUCLEOTIDE SEQUENCE [LARGE SCALE GENOMIC DNA]</scope>
    <source>
        <strain evidence="1 2">L1E11</strain>
    </source>
</reference>
<evidence type="ECO:0008006" key="3">
    <source>
        <dbReference type="Google" id="ProtNLM"/>
    </source>
</evidence>